<reference evidence="3" key="1">
    <citation type="journal article" date="2014" name="Genome Announc.">
        <title>Genome sequence and annotation of Acremonium chrysogenum, producer of the beta-lactam antibiotic cephalosporin C.</title>
        <authorList>
            <person name="Terfehr D."/>
            <person name="Dahlmann T.A."/>
            <person name="Specht T."/>
            <person name="Zadra I."/>
            <person name="Kuernsteiner H."/>
            <person name="Kueck U."/>
        </authorList>
    </citation>
    <scope>NUCLEOTIDE SEQUENCE [LARGE SCALE GENOMIC DNA]</scope>
    <source>
        <strain evidence="3">ATCC 11550 / CBS 779.69 / DSM 880 / IAM 14645 / JCM 23072 / IMI 49137</strain>
    </source>
</reference>
<dbReference type="AlphaFoldDB" id="A0A086SUT4"/>
<evidence type="ECO:0000256" key="1">
    <source>
        <dbReference type="SAM" id="MobiDB-lite"/>
    </source>
</evidence>
<dbReference type="EMBL" id="JPKY01000161">
    <property type="protein sequence ID" value="KFH40866.1"/>
    <property type="molecule type" value="Genomic_DNA"/>
</dbReference>
<sequence length="255" mass="28201">MSRNPPLWTPQDGECDDLPPPYTPGPAPPSSDGLFTSHLHDLVSQAHASASSSSTDVSDSQILATLVDPVESFLASIPHYLTRRPLPRIVEATFVPADALGAGWRLTEEGDSHRGEVSRMIRVERARTKGGDDKSSWNEKSRASTTTTTTTTTTSSSSRRIEERGFTDWGRYDDEPSPSDADPDAALWFADEHLARRLARHLQPRTTTLHDPTGTVAGMSVRADEITFRGENEMGIWESKTGWAIVLRVEFCRRR</sequence>
<feature type="region of interest" description="Disordered" evidence="1">
    <location>
        <begin position="110"/>
        <end position="184"/>
    </location>
</feature>
<comment type="caution">
    <text evidence="2">The sequence shown here is derived from an EMBL/GenBank/DDBJ whole genome shotgun (WGS) entry which is preliminary data.</text>
</comment>
<accession>A0A086SUT4</accession>
<feature type="region of interest" description="Disordered" evidence="1">
    <location>
        <begin position="1"/>
        <end position="39"/>
    </location>
</feature>
<proteinExistence type="predicted"/>
<dbReference type="OrthoDB" id="3526284at2759"/>
<dbReference type="STRING" id="857340.A0A086SUT4"/>
<dbReference type="HOGENOM" id="CLU_057185_0_0_1"/>
<feature type="compositionally biased region" description="Pro residues" evidence="1">
    <location>
        <begin position="18"/>
        <end position="29"/>
    </location>
</feature>
<keyword evidence="3" id="KW-1185">Reference proteome</keyword>
<dbReference type="Proteomes" id="UP000029964">
    <property type="component" value="Unassembled WGS sequence"/>
</dbReference>
<feature type="compositionally biased region" description="Basic and acidic residues" evidence="1">
    <location>
        <begin position="110"/>
        <end position="142"/>
    </location>
</feature>
<gene>
    <name evidence="2" type="ORF">ACRE_084330</name>
</gene>
<evidence type="ECO:0000313" key="3">
    <source>
        <dbReference type="Proteomes" id="UP000029964"/>
    </source>
</evidence>
<feature type="compositionally biased region" description="Basic and acidic residues" evidence="1">
    <location>
        <begin position="159"/>
        <end position="174"/>
    </location>
</feature>
<feature type="compositionally biased region" description="Low complexity" evidence="1">
    <location>
        <begin position="144"/>
        <end position="158"/>
    </location>
</feature>
<evidence type="ECO:0000313" key="2">
    <source>
        <dbReference type="EMBL" id="KFH40866.1"/>
    </source>
</evidence>
<protein>
    <submittedName>
        <fullName evidence="2">Uncharacterized protein</fullName>
    </submittedName>
</protein>
<name>A0A086SUT4_HAPC1</name>
<organism evidence="2 3">
    <name type="scientific">Hapsidospora chrysogenum (strain ATCC 11550 / CBS 779.69 / DSM 880 / IAM 14645 / JCM 23072 / IMI 49137)</name>
    <name type="common">Acremonium chrysogenum</name>
    <dbReference type="NCBI Taxonomy" id="857340"/>
    <lineage>
        <taxon>Eukaryota</taxon>
        <taxon>Fungi</taxon>
        <taxon>Dikarya</taxon>
        <taxon>Ascomycota</taxon>
        <taxon>Pezizomycotina</taxon>
        <taxon>Sordariomycetes</taxon>
        <taxon>Hypocreomycetidae</taxon>
        <taxon>Hypocreales</taxon>
        <taxon>Bionectriaceae</taxon>
        <taxon>Hapsidospora</taxon>
    </lineage>
</organism>